<dbReference type="AlphaFoldDB" id="A0A0H3J405"/>
<feature type="region of interest" description="Disordered" evidence="1">
    <location>
        <begin position="1"/>
        <end position="41"/>
    </location>
</feature>
<dbReference type="Proteomes" id="UP000030905">
    <property type="component" value="Chromosome"/>
</dbReference>
<evidence type="ECO:0000313" key="2">
    <source>
        <dbReference type="EMBL" id="AJA51590.1"/>
    </source>
</evidence>
<dbReference type="eggNOG" id="ENOG503282R">
    <property type="taxonomic scope" value="Bacteria"/>
</dbReference>
<protein>
    <submittedName>
        <fullName evidence="2">Uncharacterized protein</fullName>
    </submittedName>
</protein>
<name>A0A0H3J405_CLOPA</name>
<accession>A0A0H3J405</accession>
<dbReference type="RefSeq" id="WP_257786234.1">
    <property type="nucleotide sequence ID" value="NZ_ANZB01000014.1"/>
</dbReference>
<evidence type="ECO:0000256" key="1">
    <source>
        <dbReference type="SAM" id="MobiDB-lite"/>
    </source>
</evidence>
<reference evidence="3" key="2">
    <citation type="submission" date="2015-10" db="EMBL/GenBank/DDBJ databases">
        <title>Improved Draft Genome Sequence of Clostridium pasteurianum Strain ATCC 6013 (DSM 525) Using a Hybrid Next-Generation Sequencing Approach.</title>
        <authorList>
            <person name="Pyne M.E."/>
            <person name="Utturkar S.M."/>
            <person name="Brown S.D."/>
            <person name="Moo-Young M."/>
            <person name="Chung D.A."/>
            <person name="Chou P.C."/>
        </authorList>
    </citation>
    <scope>NUCLEOTIDE SEQUENCE</scope>
    <source>
        <strain evidence="3">ATCC 6013</strain>
    </source>
</reference>
<gene>
    <name evidence="2" type="ORF">CLPA_c15270</name>
    <name evidence="3" type="ORF">CP6013_01650</name>
</gene>
<dbReference type="EMBL" id="CP009268">
    <property type="protein sequence ID" value="AJA51590.1"/>
    <property type="molecule type" value="Genomic_DNA"/>
</dbReference>
<feature type="compositionally biased region" description="Basic residues" evidence="1">
    <location>
        <begin position="8"/>
        <end position="17"/>
    </location>
</feature>
<keyword evidence="5" id="KW-1185">Reference proteome</keyword>
<sequence length="41" mass="4825">MSHEVGKKKTRKQQMKHSKPEEIHNDEIKKHTTSGLVRGER</sequence>
<evidence type="ECO:0000313" key="4">
    <source>
        <dbReference type="Proteomes" id="UP000028042"/>
    </source>
</evidence>
<feature type="compositionally biased region" description="Basic and acidic residues" evidence="1">
    <location>
        <begin position="18"/>
        <end position="30"/>
    </location>
</feature>
<reference evidence="2 5" key="1">
    <citation type="journal article" date="2015" name="Genome Announc.">
        <title>Complete Genome Sequence of the Nitrogen-Fixing and Solvent-Producing Clostridium pasteurianum DSM 525.</title>
        <authorList>
            <person name="Poehlein A."/>
            <person name="Grosse-Honebrink A."/>
            <person name="Zhang Y."/>
            <person name="Minton N.P."/>
            <person name="Daniel R."/>
        </authorList>
    </citation>
    <scope>NUCLEOTIDE SEQUENCE [LARGE SCALE GENOMIC DNA]</scope>
    <source>
        <strain evidence="2">DSM 525</strain>
        <strain evidence="5">DSM 525 / ATCC 6013</strain>
    </source>
</reference>
<organism evidence="2 5">
    <name type="scientific">Clostridium pasteurianum DSM 525 = ATCC 6013</name>
    <dbReference type="NCBI Taxonomy" id="1262449"/>
    <lineage>
        <taxon>Bacteria</taxon>
        <taxon>Bacillati</taxon>
        <taxon>Bacillota</taxon>
        <taxon>Clostridia</taxon>
        <taxon>Eubacteriales</taxon>
        <taxon>Clostridiaceae</taxon>
        <taxon>Clostridium</taxon>
    </lineage>
</organism>
<dbReference type="KEGG" id="cpae:CPAST_c15270"/>
<reference evidence="3 4" key="3">
    <citation type="journal article" name="Genome Announc.">
        <title>Improved Draft Genome Sequence of Clostridium pasteurianum Strain ATCC 6013 (DSM 525) Using a Hybrid Next-Generation Sequencing Approach.</title>
        <authorList>
            <person name="Pyne M.E."/>
            <person name="Utturkar S."/>
            <person name="Brown S.D."/>
            <person name="Moo-Young M."/>
            <person name="Chung D.A."/>
            <person name="Chou C.P."/>
        </authorList>
    </citation>
    <scope>NUCLEOTIDE SEQUENCE [LARGE SCALE GENOMIC DNA]</scope>
    <source>
        <strain evidence="3 4">ATCC 6013</strain>
    </source>
</reference>
<dbReference type="GeneID" id="93076348"/>
<dbReference type="Proteomes" id="UP000028042">
    <property type="component" value="Unassembled WGS sequence"/>
</dbReference>
<proteinExistence type="predicted"/>
<dbReference type="EMBL" id="JPGY02000001">
    <property type="protein sequence ID" value="KRU12403.1"/>
    <property type="molecule type" value="Genomic_DNA"/>
</dbReference>
<dbReference type="PATRIC" id="fig|1262449.7.peg.1536"/>
<evidence type="ECO:0000313" key="3">
    <source>
        <dbReference type="EMBL" id="KRU12403.1"/>
    </source>
</evidence>
<evidence type="ECO:0000313" key="5">
    <source>
        <dbReference type="Proteomes" id="UP000030905"/>
    </source>
</evidence>
<dbReference type="KEGG" id="cpat:CLPA_c15270"/>